<accession>A0A1C3JAV5</accession>
<evidence type="ECO:0000313" key="2">
    <source>
        <dbReference type="EMBL" id="SBT12186.1"/>
    </source>
</evidence>
<dbReference type="Proteomes" id="UP000092819">
    <property type="component" value="Unassembled WGS sequence"/>
</dbReference>
<dbReference type="EMBL" id="FLQZ01000017">
    <property type="protein sequence ID" value="SBT12186.1"/>
    <property type="molecule type" value="Genomic_DNA"/>
</dbReference>
<dbReference type="AlphaFoldDB" id="A0A1C3JAV5"/>
<gene>
    <name evidence="2" type="ORF">VCE7224_00928</name>
</gene>
<keyword evidence="1" id="KW-0732">Signal</keyword>
<feature type="chain" id="PRO_5008676445" evidence="1">
    <location>
        <begin position="25"/>
        <end position="154"/>
    </location>
</feature>
<evidence type="ECO:0000256" key="1">
    <source>
        <dbReference type="SAM" id="SignalP"/>
    </source>
</evidence>
<proteinExistence type="predicted"/>
<evidence type="ECO:0000313" key="3">
    <source>
        <dbReference type="Proteomes" id="UP000092819"/>
    </source>
</evidence>
<organism evidence="2 3">
    <name type="scientific">Vibrio celticus</name>
    <dbReference type="NCBI Taxonomy" id="446372"/>
    <lineage>
        <taxon>Bacteria</taxon>
        <taxon>Pseudomonadati</taxon>
        <taxon>Pseudomonadota</taxon>
        <taxon>Gammaproteobacteria</taxon>
        <taxon>Vibrionales</taxon>
        <taxon>Vibrionaceae</taxon>
        <taxon>Vibrio</taxon>
    </lineage>
</organism>
<reference evidence="3" key="1">
    <citation type="submission" date="2016-06" db="EMBL/GenBank/DDBJ databases">
        <authorList>
            <person name="Rodrigo-Torres L."/>
            <person name="Arahal D.R."/>
        </authorList>
    </citation>
    <scope>NUCLEOTIDE SEQUENCE [LARGE SCALE GENOMIC DNA]</scope>
    <source>
        <strain evidence="3">CECT 7224</strain>
    </source>
</reference>
<feature type="signal peptide" evidence="1">
    <location>
        <begin position="1"/>
        <end position="24"/>
    </location>
</feature>
<keyword evidence="3" id="KW-1185">Reference proteome</keyword>
<protein>
    <submittedName>
        <fullName evidence="2">Uncharacterized protein</fullName>
    </submittedName>
</protein>
<sequence length="154" mass="17050">MKTQWTWLAALVASTSIASTSAIADTDVYLTNNTNQVMTIQANHTGTDLLQLGDEWQQHVEQIGPWETKKLISFNRWTGVKSGKTYEFDTVVSNAVGESVTLNQTMKGHWYNSTLQHGLSAADVNLTLHDDRNIHRSTTDAFGVNARAGSHFVN</sequence>
<name>A0A1C3JAV5_9VIBR</name>